<dbReference type="InterPro" id="IPR021858">
    <property type="entry name" value="Fun_TF"/>
</dbReference>
<evidence type="ECO:0000313" key="1">
    <source>
        <dbReference type="EMBL" id="KAJ5315078.1"/>
    </source>
</evidence>
<dbReference type="EMBL" id="JAPZBO010000005">
    <property type="protein sequence ID" value="KAJ5315078.1"/>
    <property type="molecule type" value="Genomic_DNA"/>
</dbReference>
<protein>
    <submittedName>
        <fullName evidence="1">Uncharacterized protein</fullName>
    </submittedName>
</protein>
<dbReference type="Pfam" id="PF11951">
    <property type="entry name" value="Fungal_trans_2"/>
    <property type="match status" value="1"/>
</dbReference>
<name>A0A9W9U3Z4_9EURO</name>
<proteinExistence type="predicted"/>
<gene>
    <name evidence="1" type="ORF">N7476_005385</name>
</gene>
<reference evidence="1" key="1">
    <citation type="submission" date="2022-12" db="EMBL/GenBank/DDBJ databases">
        <authorList>
            <person name="Petersen C."/>
        </authorList>
    </citation>
    <scope>NUCLEOTIDE SEQUENCE</scope>
    <source>
        <strain evidence="1">IBT 21472</strain>
    </source>
</reference>
<comment type="caution">
    <text evidence="1">The sequence shown here is derived from an EMBL/GenBank/DDBJ whole genome shotgun (WGS) entry which is preliminary data.</text>
</comment>
<dbReference type="AlphaFoldDB" id="A0A9W9U3Z4"/>
<organism evidence="1 2">
    <name type="scientific">Penicillium atrosanguineum</name>
    <dbReference type="NCBI Taxonomy" id="1132637"/>
    <lineage>
        <taxon>Eukaryota</taxon>
        <taxon>Fungi</taxon>
        <taxon>Dikarya</taxon>
        <taxon>Ascomycota</taxon>
        <taxon>Pezizomycotina</taxon>
        <taxon>Eurotiomycetes</taxon>
        <taxon>Eurotiomycetidae</taxon>
        <taxon>Eurotiales</taxon>
        <taxon>Aspergillaceae</taxon>
        <taxon>Penicillium</taxon>
    </lineage>
</organism>
<accession>A0A9W9U3Z4</accession>
<reference evidence="1" key="2">
    <citation type="journal article" date="2023" name="IMA Fungus">
        <title>Comparative genomic study of the Penicillium genus elucidates a diverse pangenome and 15 lateral gene transfer events.</title>
        <authorList>
            <person name="Petersen C."/>
            <person name="Sorensen T."/>
            <person name="Nielsen M.R."/>
            <person name="Sondergaard T.E."/>
            <person name="Sorensen J.L."/>
            <person name="Fitzpatrick D.A."/>
            <person name="Frisvad J.C."/>
            <person name="Nielsen K.L."/>
        </authorList>
    </citation>
    <scope>NUCLEOTIDE SEQUENCE</scope>
    <source>
        <strain evidence="1">IBT 21472</strain>
    </source>
</reference>
<keyword evidence="2" id="KW-1185">Reference proteome</keyword>
<sequence length="348" mass="39259">MDKFLIGPTFHETHHISFVSRLVQPTPVLRDAAVACAAVLFGDQLAEYAKPSVEVGHKRAASVVSALRSFNISSEQDLVVALILGVSMVTFAMHVQKGNAYLISHYTLSLIKTQNADLSALDSSTIDLLMCLISTETFECLLRSYKPTIRIDLRGRENRVDRYVGLSAPIFAHFYDICEVSSSIRHSEVTRPEILRHLETVHDGVCHWQPLTPVDFLERFTKAEVVNMMAQAKVLRLAAMLIIHRIYHPYGQSDKEGLMLSKAIISEFERVLQLSQRSIPCTALAYLVACFEISGMEERSSAIERSEKVVTFSKQAQLNFKTKVNLVWNAKDHGCQFYWFQLDDYIGT</sequence>
<evidence type="ECO:0000313" key="2">
    <source>
        <dbReference type="Proteomes" id="UP001147746"/>
    </source>
</evidence>
<dbReference type="Proteomes" id="UP001147746">
    <property type="component" value="Unassembled WGS sequence"/>
</dbReference>